<dbReference type="Gene3D" id="1.10.555.10">
    <property type="entry name" value="Rho GTPase activation protein"/>
    <property type="match status" value="1"/>
</dbReference>
<dbReference type="PANTHER" id="PTHR23179">
    <property type="entry name" value="T-CELL ACTIVATION RHO GTPASE ACTIVATING PROTEIN-RELATED"/>
    <property type="match status" value="1"/>
</dbReference>
<evidence type="ECO:0000256" key="1">
    <source>
        <dbReference type="ARBA" id="ARBA00022468"/>
    </source>
</evidence>
<keyword evidence="6" id="KW-1185">Reference proteome</keyword>
<feature type="compositionally biased region" description="Acidic residues" evidence="3">
    <location>
        <begin position="320"/>
        <end position="329"/>
    </location>
</feature>
<dbReference type="SMART" id="SM00324">
    <property type="entry name" value="RhoGAP"/>
    <property type="match status" value="1"/>
</dbReference>
<accession>A0A8T2K8K7</accession>
<dbReference type="FunFam" id="1.10.555.10:FF:000025">
    <property type="entry name" value="Rho GTPase-activating protein 20"/>
    <property type="match status" value="1"/>
</dbReference>
<name>A0A8T2K8K7_9PIPI</name>
<dbReference type="GO" id="GO:0005096">
    <property type="term" value="F:GTPase activator activity"/>
    <property type="evidence" value="ECO:0007669"/>
    <property type="project" value="UniProtKB-KW"/>
</dbReference>
<dbReference type="OrthoDB" id="9994905at2759"/>
<evidence type="ECO:0000259" key="4">
    <source>
        <dbReference type="PROSITE" id="PS50238"/>
    </source>
</evidence>
<dbReference type="InterPro" id="IPR000198">
    <property type="entry name" value="RhoGAP_dom"/>
</dbReference>
<dbReference type="Proteomes" id="UP000812440">
    <property type="component" value="Chromosome 2"/>
</dbReference>
<feature type="domain" description="Rho-GAP" evidence="4">
    <location>
        <begin position="97"/>
        <end position="283"/>
    </location>
</feature>
<protein>
    <recommendedName>
        <fullName evidence="4">Rho-GAP domain-containing protein</fullName>
    </recommendedName>
</protein>
<evidence type="ECO:0000256" key="3">
    <source>
        <dbReference type="SAM" id="MobiDB-lite"/>
    </source>
</evidence>
<dbReference type="GO" id="GO:0035023">
    <property type="term" value="P:regulation of Rho protein signal transduction"/>
    <property type="evidence" value="ECO:0007669"/>
    <property type="project" value="InterPro"/>
</dbReference>
<feature type="region of interest" description="Disordered" evidence="3">
    <location>
        <begin position="320"/>
        <end position="370"/>
    </location>
</feature>
<dbReference type="GO" id="GO:0007165">
    <property type="term" value="P:signal transduction"/>
    <property type="evidence" value="ECO:0007669"/>
    <property type="project" value="InterPro"/>
</dbReference>
<dbReference type="AlphaFoldDB" id="A0A8T2K8K7"/>
<dbReference type="InterPro" id="IPR008936">
    <property type="entry name" value="Rho_GTPase_activation_prot"/>
</dbReference>
<gene>
    <name evidence="5" type="ORF">GDO86_004650</name>
</gene>
<keyword evidence="1" id="KW-0343">GTPase activation</keyword>
<dbReference type="PROSITE" id="PS50238">
    <property type="entry name" value="RHOGAP"/>
    <property type="match status" value="1"/>
</dbReference>
<dbReference type="EMBL" id="JAACNH010000002">
    <property type="protein sequence ID" value="KAG8452928.1"/>
    <property type="molecule type" value="Genomic_DNA"/>
</dbReference>
<feature type="region of interest" description="Disordered" evidence="3">
    <location>
        <begin position="493"/>
        <end position="534"/>
    </location>
</feature>
<reference evidence="5" key="1">
    <citation type="thesis" date="2020" institute="ProQuest LLC" country="789 East Eisenhower Parkway, Ann Arbor, MI, USA">
        <title>Comparative Genomics and Chromosome Evolution.</title>
        <authorList>
            <person name="Mudd A.B."/>
        </authorList>
    </citation>
    <scope>NUCLEOTIDE SEQUENCE</scope>
    <source>
        <strain evidence="5">Female2</strain>
        <tissue evidence="5">Blood</tissue>
    </source>
</reference>
<feature type="region of interest" description="Disordered" evidence="3">
    <location>
        <begin position="590"/>
        <end position="609"/>
    </location>
</feature>
<dbReference type="CDD" id="cd04402">
    <property type="entry name" value="RhoGAP_ARHGAP20"/>
    <property type="match status" value="1"/>
</dbReference>
<evidence type="ECO:0000313" key="6">
    <source>
        <dbReference type="Proteomes" id="UP000812440"/>
    </source>
</evidence>
<sequence length="906" mass="101334">MSHVRDALPQIEGLKDTDCPLDLHGPFLMEHLPHEMQCQFILKPSRLPPCHQLADSVQKPFKRKRSIINWTFWRSSSQLDNLPSSPTSSTPGMLFGLSLSAIAENGNLPKPVMDMLSVLCREGPFTRGIFRRSANAKSCKEMKEKLNSGYEVNYELESVFVIASVFKDFLRNVPGSVFSSKLYDKWISILGQGSEGEKIQGIKKLIETLPQINIILLRYLFGVLHCIEQRSDTNQMSAFNLAVCIAPSLLWPLNPSGPAVEGELTRKVSDFVQFLIENCCVVFDEDISLLYAKHDPRENSGTNTYDICLFKHNDSSYDSLENELNDEADSPFSDFPKKHSPDNRSRDSVLTLSDCDLDHPDGEDAQNENPLESQSLRMATILQHSSFIHKQSKKESLSSNTSGYPSATFSKALKYARRPRRSSEPAIAILVSRFSKLNECPCENAVLNTSCDELNHTADNYLKQHRDLQVEGQKLINRSLTLGIGVSKGINKKTAEKRSTPKRLLVPPALTLGPQTCSSSLSSPGTSPSGSSLSSLDSAFSQFSDYSVLTSTNELPSPLESNFRSHKKPLELTPDNVSSSFFSGVIVDEDPKQPFGDRSSENDIKGTCHKIPPRIHPNAWLKCGNSAIKNWSLRKKQKLKSLEEKNKNCRNLNPEEPQSESCNISECSVLGEQTTVPKAENLHLPTLQKNENVADSKPSSSSLYEVSCEGKNTSRHLLRDKVMIDNNDTGDYEKEHSSFHSPSALPAYSKEKTIIPHTLFFGQECALYSQTNKRKMNNSLSVEQSVVLDTNVKGSGDSETRRLADEDTSACKTLTANFRVASLKRNKVLPSNIDTGFKMANCDLEKNFCVSPKPVTTTESFFFQPDSEKHIKNCHNINFTTSQNNSEWQNKFEDIDQRFHPEESYV</sequence>
<feature type="compositionally biased region" description="Basic and acidic residues" evidence="3">
    <location>
        <begin position="335"/>
        <end position="347"/>
    </location>
</feature>
<dbReference type="InterPro" id="IPR047886">
    <property type="entry name" value="ARHGAP20-like_RhoGAP"/>
</dbReference>
<feature type="compositionally biased region" description="Low complexity" evidence="3">
    <location>
        <begin position="515"/>
        <end position="534"/>
    </location>
</feature>
<dbReference type="Pfam" id="PF00620">
    <property type="entry name" value="RhoGAP"/>
    <property type="match status" value="1"/>
</dbReference>
<evidence type="ECO:0000256" key="2">
    <source>
        <dbReference type="ARBA" id="ARBA00022553"/>
    </source>
</evidence>
<comment type="caution">
    <text evidence="5">The sequence shown here is derived from an EMBL/GenBank/DDBJ whole genome shotgun (WGS) entry which is preliminary data.</text>
</comment>
<organism evidence="5 6">
    <name type="scientific">Hymenochirus boettgeri</name>
    <name type="common">Congo dwarf clawed frog</name>
    <dbReference type="NCBI Taxonomy" id="247094"/>
    <lineage>
        <taxon>Eukaryota</taxon>
        <taxon>Metazoa</taxon>
        <taxon>Chordata</taxon>
        <taxon>Craniata</taxon>
        <taxon>Vertebrata</taxon>
        <taxon>Euteleostomi</taxon>
        <taxon>Amphibia</taxon>
        <taxon>Batrachia</taxon>
        <taxon>Anura</taxon>
        <taxon>Pipoidea</taxon>
        <taxon>Pipidae</taxon>
        <taxon>Pipinae</taxon>
        <taxon>Hymenochirus</taxon>
    </lineage>
</organism>
<proteinExistence type="predicted"/>
<evidence type="ECO:0000313" key="5">
    <source>
        <dbReference type="EMBL" id="KAG8452928.1"/>
    </source>
</evidence>
<dbReference type="SUPFAM" id="SSF48350">
    <property type="entry name" value="GTPase activation domain, GAP"/>
    <property type="match status" value="1"/>
</dbReference>
<dbReference type="PANTHER" id="PTHR23179:SF28">
    <property type="entry name" value="RHO GTPASE-ACTIVATING PROTEIN 20"/>
    <property type="match status" value="1"/>
</dbReference>
<keyword evidence="2" id="KW-0597">Phosphoprotein</keyword>